<dbReference type="EMBL" id="UZAN01054995">
    <property type="protein sequence ID" value="VDP90665.1"/>
    <property type="molecule type" value="Genomic_DNA"/>
</dbReference>
<accession>A0A183B2F8</accession>
<dbReference type="AlphaFoldDB" id="A0A183B2F8"/>
<name>A0A183B2F8_9TREM</name>
<evidence type="ECO:0000313" key="3">
    <source>
        <dbReference type="WBParaSite" id="ECPE_0001343201-mRNA-1"/>
    </source>
</evidence>
<evidence type="ECO:0000313" key="1">
    <source>
        <dbReference type="EMBL" id="VDP90665.1"/>
    </source>
</evidence>
<organism evidence="3">
    <name type="scientific">Echinostoma caproni</name>
    <dbReference type="NCBI Taxonomy" id="27848"/>
    <lineage>
        <taxon>Eukaryota</taxon>
        <taxon>Metazoa</taxon>
        <taxon>Spiralia</taxon>
        <taxon>Lophotrochozoa</taxon>
        <taxon>Platyhelminthes</taxon>
        <taxon>Trematoda</taxon>
        <taxon>Digenea</taxon>
        <taxon>Plagiorchiida</taxon>
        <taxon>Echinostomata</taxon>
        <taxon>Echinostomatoidea</taxon>
        <taxon>Echinostomatidae</taxon>
        <taxon>Echinostoma</taxon>
    </lineage>
</organism>
<evidence type="ECO:0000313" key="2">
    <source>
        <dbReference type="Proteomes" id="UP000272942"/>
    </source>
</evidence>
<reference evidence="3" key="1">
    <citation type="submission" date="2016-06" db="UniProtKB">
        <authorList>
            <consortium name="WormBaseParasite"/>
        </authorList>
    </citation>
    <scope>IDENTIFICATION</scope>
</reference>
<gene>
    <name evidence="1" type="ORF">ECPE_LOCUS13393</name>
</gene>
<dbReference type="Proteomes" id="UP000272942">
    <property type="component" value="Unassembled WGS sequence"/>
</dbReference>
<sequence length="153" mass="17488">MESRLAPSEETCSERQCRDSVSRYLETFDLSEWWDELRDIRPRWGIKSTRLGVSDSVWPSACSVMVKNCPDEMPCFRISVKIGLHNASTSIWDETDLAELNSLRHGTKIGCKPMYAIVSVVIDRAKAAPALLKPKFKKTDKKRQKYKSSANFE</sequence>
<keyword evidence="2" id="KW-1185">Reference proteome</keyword>
<dbReference type="WBParaSite" id="ECPE_0001343201-mRNA-1">
    <property type="protein sequence ID" value="ECPE_0001343201-mRNA-1"/>
    <property type="gene ID" value="ECPE_0001343201"/>
</dbReference>
<reference evidence="1 2" key="2">
    <citation type="submission" date="2018-11" db="EMBL/GenBank/DDBJ databases">
        <authorList>
            <consortium name="Pathogen Informatics"/>
        </authorList>
    </citation>
    <scope>NUCLEOTIDE SEQUENCE [LARGE SCALE GENOMIC DNA]</scope>
    <source>
        <strain evidence="1 2">Egypt</strain>
    </source>
</reference>
<proteinExistence type="predicted"/>
<protein>
    <submittedName>
        <fullName evidence="3">START domain-containing protein</fullName>
    </submittedName>
</protein>